<feature type="transmembrane region" description="Helical" evidence="7">
    <location>
        <begin position="160"/>
        <end position="179"/>
    </location>
</feature>
<keyword evidence="6 7" id="KW-0472">Membrane</keyword>
<dbReference type="PROSITE" id="PS00216">
    <property type="entry name" value="SUGAR_TRANSPORT_1"/>
    <property type="match status" value="1"/>
</dbReference>
<protein>
    <submittedName>
        <fullName evidence="9">MFS transporter</fullName>
    </submittedName>
</protein>
<accession>A0A6N4TG54</accession>
<dbReference type="Proteomes" id="UP000464754">
    <property type="component" value="Chromosome"/>
</dbReference>
<evidence type="ECO:0000313" key="9">
    <source>
        <dbReference type="EMBL" id="BBK21687.1"/>
    </source>
</evidence>
<dbReference type="InterPro" id="IPR011701">
    <property type="entry name" value="MFS"/>
</dbReference>
<evidence type="ECO:0000259" key="8">
    <source>
        <dbReference type="PROSITE" id="PS50850"/>
    </source>
</evidence>
<keyword evidence="4 7" id="KW-0812">Transmembrane</keyword>
<feature type="transmembrane region" description="Helical" evidence="7">
    <location>
        <begin position="12"/>
        <end position="31"/>
    </location>
</feature>
<dbReference type="RefSeq" id="WP_163051465.1">
    <property type="nucleotide sequence ID" value="NZ_AP019695.1"/>
</dbReference>
<reference evidence="10" key="1">
    <citation type="submission" date="2019-05" db="EMBL/GenBank/DDBJ databases">
        <title>Complete genome sequencing of Absiella argi strain JCM 30884.</title>
        <authorList>
            <person name="Sakamoto M."/>
            <person name="Murakami T."/>
            <person name="Mori H."/>
        </authorList>
    </citation>
    <scope>NUCLEOTIDE SEQUENCE [LARGE SCALE GENOMIC DNA]</scope>
    <source>
        <strain evidence="10">JCM 30884</strain>
    </source>
</reference>
<evidence type="ECO:0000256" key="6">
    <source>
        <dbReference type="ARBA" id="ARBA00023136"/>
    </source>
</evidence>
<keyword evidence="3" id="KW-0813">Transport</keyword>
<comment type="subcellular location">
    <subcellularLocation>
        <location evidence="1">Cell membrane</location>
        <topology evidence="1">Multi-pass membrane protein</topology>
    </subcellularLocation>
</comment>
<feature type="transmembrane region" description="Helical" evidence="7">
    <location>
        <begin position="209"/>
        <end position="227"/>
    </location>
</feature>
<feature type="domain" description="Major facilitator superfamily (MFS) profile" evidence="8">
    <location>
        <begin position="8"/>
        <end position="384"/>
    </location>
</feature>
<dbReference type="PANTHER" id="PTHR23514">
    <property type="entry name" value="BYPASS OF STOP CODON PROTEIN 6"/>
    <property type="match status" value="1"/>
</dbReference>
<dbReference type="InterPro" id="IPR005829">
    <property type="entry name" value="Sugar_transporter_CS"/>
</dbReference>
<feature type="transmembrane region" description="Helical" evidence="7">
    <location>
        <begin position="358"/>
        <end position="379"/>
    </location>
</feature>
<evidence type="ECO:0000256" key="7">
    <source>
        <dbReference type="SAM" id="Phobius"/>
    </source>
</evidence>
<feature type="transmembrane region" description="Helical" evidence="7">
    <location>
        <begin position="133"/>
        <end position="154"/>
    </location>
</feature>
<evidence type="ECO:0000256" key="4">
    <source>
        <dbReference type="ARBA" id="ARBA00022692"/>
    </source>
</evidence>
<dbReference type="GO" id="GO:0005886">
    <property type="term" value="C:plasma membrane"/>
    <property type="evidence" value="ECO:0007669"/>
    <property type="project" value="UniProtKB-SubCell"/>
</dbReference>
<name>A0A6N4TG54_9FIRM</name>
<dbReference type="InterPro" id="IPR036259">
    <property type="entry name" value="MFS_trans_sf"/>
</dbReference>
<dbReference type="AlphaFoldDB" id="A0A6N4TG54"/>
<proteinExistence type="inferred from homology"/>
<comment type="similarity">
    <text evidence="2">Belongs to the major facilitator superfamily.</text>
</comment>
<evidence type="ECO:0000256" key="1">
    <source>
        <dbReference type="ARBA" id="ARBA00004651"/>
    </source>
</evidence>
<feature type="transmembrane region" description="Helical" evidence="7">
    <location>
        <begin position="247"/>
        <end position="264"/>
    </location>
</feature>
<keyword evidence="5 7" id="KW-1133">Transmembrane helix</keyword>
<evidence type="ECO:0000256" key="3">
    <source>
        <dbReference type="ARBA" id="ARBA00022448"/>
    </source>
</evidence>
<feature type="transmembrane region" description="Helical" evidence="7">
    <location>
        <begin position="329"/>
        <end position="352"/>
    </location>
</feature>
<dbReference type="InterPro" id="IPR051788">
    <property type="entry name" value="MFS_Transporter"/>
</dbReference>
<dbReference type="Gene3D" id="1.20.1250.20">
    <property type="entry name" value="MFS general substrate transporter like domains"/>
    <property type="match status" value="1"/>
</dbReference>
<dbReference type="KEGG" id="aarg:Aargi30884_05900"/>
<feature type="transmembrane region" description="Helical" evidence="7">
    <location>
        <begin position="98"/>
        <end position="121"/>
    </location>
</feature>
<dbReference type="PROSITE" id="PS50850">
    <property type="entry name" value="MFS"/>
    <property type="match status" value="1"/>
</dbReference>
<feature type="transmembrane region" description="Helical" evidence="7">
    <location>
        <begin position="73"/>
        <end position="92"/>
    </location>
</feature>
<sequence>MNKKYYPSAFILYLNFFIHGIGASILSQYKADLAIQWNCSAEQVLLVIAAMGLGRLITLPFSGPLSDKLGRRISILIGILSYAVYFVGVVYAPNMYLAYIAAIIGGAANSFLDTGVIPACVEILKPNSGLATLCTKLGISLGQLVLPYMILFVADNNMSFRTLFILMAVCIAIIGVFVVKLPLPKDEKEAGKEEGFFEKLKHAKFTPESIALILIGFTCTSTFQLWLNCNQELGKMAGMTNPQTIQTYYATGTILAVLLTAVLVKKIKQVRFLAVYPLCALLSLVAVYFVQTPLMCQVVGFLMGFFAAGGVLQLATATVNDLFPQIKGTITSIIMIASSLANYLILSLASVVSAGSGPLGVVILNIVITGLGVILAIFVNMRFNKLIEKV</sequence>
<dbReference type="Pfam" id="PF07690">
    <property type="entry name" value="MFS_1"/>
    <property type="match status" value="1"/>
</dbReference>
<dbReference type="EMBL" id="AP019695">
    <property type="protein sequence ID" value="BBK21687.1"/>
    <property type="molecule type" value="Genomic_DNA"/>
</dbReference>
<feature type="transmembrane region" description="Helical" evidence="7">
    <location>
        <begin position="43"/>
        <end position="61"/>
    </location>
</feature>
<dbReference type="InterPro" id="IPR020846">
    <property type="entry name" value="MFS_dom"/>
</dbReference>
<feature type="transmembrane region" description="Helical" evidence="7">
    <location>
        <begin position="297"/>
        <end position="317"/>
    </location>
</feature>
<dbReference type="GO" id="GO:0022857">
    <property type="term" value="F:transmembrane transporter activity"/>
    <property type="evidence" value="ECO:0007669"/>
    <property type="project" value="InterPro"/>
</dbReference>
<organism evidence="9 10">
    <name type="scientific">Amedibacterium intestinale</name>
    <dbReference type="NCBI Taxonomy" id="2583452"/>
    <lineage>
        <taxon>Bacteria</taxon>
        <taxon>Bacillati</taxon>
        <taxon>Bacillota</taxon>
        <taxon>Erysipelotrichia</taxon>
        <taxon>Erysipelotrichales</taxon>
        <taxon>Erysipelotrichaceae</taxon>
        <taxon>Amedibacterium</taxon>
    </lineage>
</organism>
<dbReference type="SUPFAM" id="SSF103473">
    <property type="entry name" value="MFS general substrate transporter"/>
    <property type="match status" value="1"/>
</dbReference>
<feature type="transmembrane region" description="Helical" evidence="7">
    <location>
        <begin position="271"/>
        <end position="291"/>
    </location>
</feature>
<keyword evidence="10" id="KW-1185">Reference proteome</keyword>
<gene>
    <name evidence="9" type="ORF">Aargi30884_05900</name>
</gene>
<evidence type="ECO:0000256" key="2">
    <source>
        <dbReference type="ARBA" id="ARBA00008335"/>
    </source>
</evidence>
<dbReference type="PANTHER" id="PTHR23514:SF3">
    <property type="entry name" value="BYPASS OF STOP CODON PROTEIN 6"/>
    <property type="match status" value="1"/>
</dbReference>
<evidence type="ECO:0000313" key="10">
    <source>
        <dbReference type="Proteomes" id="UP000464754"/>
    </source>
</evidence>
<evidence type="ECO:0000256" key="5">
    <source>
        <dbReference type="ARBA" id="ARBA00022989"/>
    </source>
</evidence>